<dbReference type="EMBL" id="KV784355">
    <property type="protein sequence ID" value="OEU20033.1"/>
    <property type="molecule type" value="Genomic_DNA"/>
</dbReference>
<protein>
    <recommendedName>
        <fullName evidence="1">BTB domain-containing protein</fullName>
    </recommendedName>
</protein>
<evidence type="ECO:0000259" key="1">
    <source>
        <dbReference type="PROSITE" id="PS50097"/>
    </source>
</evidence>
<gene>
    <name evidence="2" type="ORF">FRACYDRAFT_236096</name>
</gene>
<organism evidence="2 3">
    <name type="scientific">Fragilariopsis cylindrus CCMP1102</name>
    <dbReference type="NCBI Taxonomy" id="635003"/>
    <lineage>
        <taxon>Eukaryota</taxon>
        <taxon>Sar</taxon>
        <taxon>Stramenopiles</taxon>
        <taxon>Ochrophyta</taxon>
        <taxon>Bacillariophyta</taxon>
        <taxon>Bacillariophyceae</taxon>
        <taxon>Bacillariophycidae</taxon>
        <taxon>Bacillariales</taxon>
        <taxon>Bacillariaceae</taxon>
        <taxon>Fragilariopsis</taxon>
    </lineage>
</organism>
<evidence type="ECO:0000313" key="3">
    <source>
        <dbReference type="Proteomes" id="UP000095751"/>
    </source>
</evidence>
<proteinExistence type="predicted"/>
<dbReference type="PROSITE" id="PS50097">
    <property type="entry name" value="BTB"/>
    <property type="match status" value="1"/>
</dbReference>
<dbReference type="CDD" id="cd18186">
    <property type="entry name" value="BTB_POZ_ZBTB_KLHL-like"/>
    <property type="match status" value="1"/>
</dbReference>
<dbReference type="AlphaFoldDB" id="A0A1E7FQH1"/>
<dbReference type="OrthoDB" id="48361at2759"/>
<dbReference type="SMART" id="SM00225">
    <property type="entry name" value="BTB"/>
    <property type="match status" value="1"/>
</dbReference>
<dbReference type="InterPro" id="IPR000210">
    <property type="entry name" value="BTB/POZ_dom"/>
</dbReference>
<keyword evidence="3" id="KW-1185">Reference proteome</keyword>
<name>A0A1E7FQH1_9STRA</name>
<accession>A0A1E7FQH1</accession>
<reference evidence="2 3" key="1">
    <citation type="submission" date="2016-09" db="EMBL/GenBank/DDBJ databases">
        <title>Extensive genetic diversity and differential bi-allelic expression allows diatom success in the polar Southern Ocean.</title>
        <authorList>
            <consortium name="DOE Joint Genome Institute"/>
            <person name="Mock T."/>
            <person name="Otillar R.P."/>
            <person name="Strauss J."/>
            <person name="Dupont C."/>
            <person name="Frickenhaus S."/>
            <person name="Maumus F."/>
            <person name="Mcmullan M."/>
            <person name="Sanges R."/>
            <person name="Schmutz J."/>
            <person name="Toseland A."/>
            <person name="Valas R."/>
            <person name="Veluchamy A."/>
            <person name="Ward B.J."/>
            <person name="Allen A."/>
            <person name="Barry K."/>
            <person name="Falciatore A."/>
            <person name="Ferrante M."/>
            <person name="Fortunato A.E."/>
            <person name="Gloeckner G."/>
            <person name="Gruber A."/>
            <person name="Hipkin R."/>
            <person name="Janech M."/>
            <person name="Kroth P."/>
            <person name="Leese F."/>
            <person name="Lindquist E."/>
            <person name="Lyon B.R."/>
            <person name="Martin J."/>
            <person name="Mayer C."/>
            <person name="Parker M."/>
            <person name="Quesneville H."/>
            <person name="Raymond J."/>
            <person name="Uhlig C."/>
            <person name="Valentin K.U."/>
            <person name="Worden A.Z."/>
            <person name="Armbrust E.V."/>
            <person name="Bowler C."/>
            <person name="Green B."/>
            <person name="Moulton V."/>
            <person name="Van Oosterhout C."/>
            <person name="Grigoriev I."/>
        </authorList>
    </citation>
    <scope>NUCLEOTIDE SEQUENCE [LARGE SCALE GENOMIC DNA]</scope>
    <source>
        <strain evidence="2 3">CCMP1102</strain>
    </source>
</reference>
<dbReference type="SUPFAM" id="SSF54695">
    <property type="entry name" value="POZ domain"/>
    <property type="match status" value="1"/>
</dbReference>
<dbReference type="Gene3D" id="3.30.710.10">
    <property type="entry name" value="Potassium Channel Kv1.1, Chain A"/>
    <property type="match status" value="1"/>
</dbReference>
<evidence type="ECO:0000313" key="2">
    <source>
        <dbReference type="EMBL" id="OEU20033.1"/>
    </source>
</evidence>
<sequence length="257" mass="29903">MDERKDSRDEDELSIASDDIFIEVPTPKSEEATLSWRNDPSYNFSDWKIRIKIQNKVDEYSSDNSFVDRTYNVHRNILAIGERRSGYFANLLHYGIDDGNRCPDLELSSRAATYFPDLLDFLYSSTAFDITTRNAIALLFLSQAFQVVSLETKVETFLHADIKLSNFGYYMSDALYFRDETIAFKVIDTCEKEAMLLFNNSPNIHLSSMLNVPILSSVLKVEEKCKDIWLFLTQEKRSLHEQIFTKLQVLRRKNSRQ</sequence>
<dbReference type="Proteomes" id="UP000095751">
    <property type="component" value="Unassembled WGS sequence"/>
</dbReference>
<dbReference type="KEGG" id="fcy:FRACYDRAFT_236096"/>
<dbReference type="Pfam" id="PF00651">
    <property type="entry name" value="BTB"/>
    <property type="match status" value="1"/>
</dbReference>
<dbReference type="InParanoid" id="A0A1E7FQH1"/>
<dbReference type="InterPro" id="IPR011333">
    <property type="entry name" value="SKP1/BTB/POZ_sf"/>
</dbReference>
<feature type="domain" description="BTB" evidence="1">
    <location>
        <begin position="45"/>
        <end position="125"/>
    </location>
</feature>